<evidence type="ECO:0000313" key="1">
    <source>
        <dbReference type="EMBL" id="MFM0104054.1"/>
    </source>
</evidence>
<evidence type="ECO:0000313" key="2">
    <source>
        <dbReference type="Proteomes" id="UP001629235"/>
    </source>
</evidence>
<protein>
    <submittedName>
        <fullName evidence="1">Uncharacterized protein</fullName>
    </submittedName>
</protein>
<keyword evidence="2" id="KW-1185">Reference proteome</keyword>
<reference evidence="1 2" key="1">
    <citation type="journal article" date="2024" name="Chem. Sci.">
        <title>Discovery of megapolipeptins by genome mining of a Burkholderiales bacteria collection.</title>
        <authorList>
            <person name="Paulo B.S."/>
            <person name="Recchia M.J.J."/>
            <person name="Lee S."/>
            <person name="Fergusson C.H."/>
            <person name="Romanowski S.B."/>
            <person name="Hernandez A."/>
            <person name="Krull N."/>
            <person name="Liu D.Y."/>
            <person name="Cavanagh H."/>
            <person name="Bos A."/>
            <person name="Gray C.A."/>
            <person name="Murphy B.T."/>
            <person name="Linington R.G."/>
            <person name="Eustaquio A.S."/>
        </authorList>
    </citation>
    <scope>NUCLEOTIDE SEQUENCE [LARGE SCALE GENOMIC DNA]</scope>
    <source>
        <strain evidence="1 2">RL18-126-BIB-B</strain>
    </source>
</reference>
<comment type="caution">
    <text evidence="1">The sequence shown here is derived from an EMBL/GenBank/DDBJ whole genome shotgun (WGS) entry which is preliminary data.</text>
</comment>
<proteinExistence type="predicted"/>
<gene>
    <name evidence="1" type="ORF">PQR01_11355</name>
</gene>
<organism evidence="1 2">
    <name type="scientific">Paraburkholderia rhynchosiae</name>
    <dbReference type="NCBI Taxonomy" id="487049"/>
    <lineage>
        <taxon>Bacteria</taxon>
        <taxon>Pseudomonadati</taxon>
        <taxon>Pseudomonadota</taxon>
        <taxon>Betaproteobacteria</taxon>
        <taxon>Burkholderiales</taxon>
        <taxon>Burkholderiaceae</taxon>
        <taxon>Paraburkholderia</taxon>
    </lineage>
</organism>
<accession>A0ACC7N9U5</accession>
<dbReference type="EMBL" id="JAQQDW010000017">
    <property type="protein sequence ID" value="MFM0104054.1"/>
    <property type="molecule type" value="Genomic_DNA"/>
</dbReference>
<dbReference type="Proteomes" id="UP001629235">
    <property type="component" value="Unassembled WGS sequence"/>
</dbReference>
<sequence length="182" mass="19065">MRYLTYNGNGPFTGAYIQDLLPEHEANHIEVDEATYLNWCDLSYQDGAIVPTPGPSAAQLLANAKASQTAIVSAACQQAIIAGFTSSALGAAHTYPAKPTDQQNLNASVVASILPGVAADWTTPFWCADGSGAWAYVPHTAAQIQQVGTDGKAAILACLTKNQQLAEQIDACTTVDAIRAIT</sequence>
<name>A0ACC7N9U5_9BURK</name>